<evidence type="ECO:0000256" key="1">
    <source>
        <dbReference type="ARBA" id="ARBA00023319"/>
    </source>
</evidence>
<gene>
    <name evidence="4" type="ORF">APTSU1_001309800</name>
</gene>
<dbReference type="InterPro" id="IPR036179">
    <property type="entry name" value="Ig-like_dom_sf"/>
</dbReference>
<evidence type="ECO:0000313" key="4">
    <source>
        <dbReference type="EMBL" id="GAB1297862.1"/>
    </source>
</evidence>
<dbReference type="EMBL" id="BAAFST010000012">
    <property type="protein sequence ID" value="GAB1297862.1"/>
    <property type="molecule type" value="Genomic_DNA"/>
</dbReference>
<dbReference type="SMART" id="SM00407">
    <property type="entry name" value="IGc1"/>
    <property type="match status" value="3"/>
</dbReference>
<feature type="domain" description="Ig-like" evidence="3">
    <location>
        <begin position="7"/>
        <end position="99"/>
    </location>
</feature>
<reference evidence="4 5" key="1">
    <citation type="submission" date="2024-08" db="EMBL/GenBank/DDBJ databases">
        <title>The draft genome of Apodemus speciosus.</title>
        <authorList>
            <person name="Nabeshima K."/>
            <person name="Suzuki S."/>
            <person name="Onuma M."/>
        </authorList>
    </citation>
    <scope>NUCLEOTIDE SEQUENCE [LARGE SCALE GENOMIC DNA]</scope>
    <source>
        <strain evidence="4">IB14-021</strain>
    </source>
</reference>
<dbReference type="CDD" id="cd21817">
    <property type="entry name" value="IgC1_CH1_IgEG"/>
    <property type="match status" value="1"/>
</dbReference>
<feature type="domain" description="Ig-like" evidence="3">
    <location>
        <begin position="122"/>
        <end position="221"/>
    </location>
</feature>
<evidence type="ECO:0000259" key="3">
    <source>
        <dbReference type="PROSITE" id="PS50835"/>
    </source>
</evidence>
<evidence type="ECO:0000313" key="5">
    <source>
        <dbReference type="Proteomes" id="UP001623349"/>
    </source>
</evidence>
<keyword evidence="2" id="KW-1133">Transmembrane helix</keyword>
<dbReference type="Pfam" id="PF07654">
    <property type="entry name" value="C1-set"/>
    <property type="match status" value="3"/>
</dbReference>
<keyword evidence="2" id="KW-0472">Membrane</keyword>
<dbReference type="InterPro" id="IPR050380">
    <property type="entry name" value="Immune_Resp_Modulators"/>
</dbReference>
<dbReference type="CDD" id="cd05768">
    <property type="entry name" value="IgC1_CH3_IgAGD_CH4_IgAEM"/>
    <property type="match status" value="1"/>
</dbReference>
<feature type="transmembrane region" description="Helical" evidence="2">
    <location>
        <begin position="347"/>
        <end position="372"/>
    </location>
</feature>
<keyword evidence="5" id="KW-1185">Reference proteome</keyword>
<dbReference type="PANTHER" id="PTHR23411">
    <property type="entry name" value="TAPASIN"/>
    <property type="match status" value="1"/>
</dbReference>
<keyword evidence="1" id="KW-0393">Immunoglobulin domain</keyword>
<comment type="caution">
    <text evidence="4">The sequence shown here is derived from an EMBL/GenBank/DDBJ whole genome shotgun (WGS) entry which is preliminary data.</text>
</comment>
<dbReference type="Proteomes" id="UP001623349">
    <property type="component" value="Unassembled WGS sequence"/>
</dbReference>
<protein>
    <submittedName>
        <fullName evidence="4">Ig gamma-3 chain C region</fullName>
    </submittedName>
</protein>
<keyword evidence="2" id="KW-0812">Transmembrane</keyword>
<dbReference type="SUPFAM" id="SSF48726">
    <property type="entry name" value="Immunoglobulin"/>
    <property type="match status" value="3"/>
</dbReference>
<proteinExistence type="predicted"/>
<dbReference type="Gene3D" id="2.60.40.10">
    <property type="entry name" value="Immunoglobulins"/>
    <property type="match status" value="3"/>
</dbReference>
<name>A0ABQ0FF44_APOSI</name>
<sequence length="401" mass="44508">MGRTTAPSVYPLVPGCRDSSGSSVTLGCLVKGYFPEPVTVKWNAGALSSGVHTFPAVLQSGFYSLSSSVTVPSSTWPSQTVTCNVAHPASRTELIKRIEPRIPKPKPTTSIPCPPGYILPGPSVFIFPPKPKDTLLVSLSPKVTCVVVDVSEDEPDVQFNWFVNNVEVHTAQTQPREEQYNSTFRVVSVLPISHQDWMKGKEFKCKVNSKAFPIPIERTISKPKGIARAPKVYTMPPPREQMSKKEVSLTCLVTNFFSEAISVEWERNGELEQNYKNTPPILDSDGTYFLYSKLTVDTDSWLQGDTFTCSVVHEALHNHYTQKTLSRPPELELNETCAETQDGELDGLWTTISIFISLFLLSVCYSAAVTLFKVKWIFSSVVQVKQTTTIPDYRNMIGQGS</sequence>
<dbReference type="InterPro" id="IPR003006">
    <property type="entry name" value="Ig/MHC_CS"/>
</dbReference>
<dbReference type="InterPro" id="IPR007110">
    <property type="entry name" value="Ig-like_dom"/>
</dbReference>
<dbReference type="PROSITE" id="PS00290">
    <property type="entry name" value="IG_MHC"/>
    <property type="match status" value="1"/>
</dbReference>
<organism evidence="4 5">
    <name type="scientific">Apodemus speciosus</name>
    <name type="common">Large Japanese field mouse</name>
    <dbReference type="NCBI Taxonomy" id="105296"/>
    <lineage>
        <taxon>Eukaryota</taxon>
        <taxon>Metazoa</taxon>
        <taxon>Chordata</taxon>
        <taxon>Craniata</taxon>
        <taxon>Vertebrata</taxon>
        <taxon>Euteleostomi</taxon>
        <taxon>Mammalia</taxon>
        <taxon>Eutheria</taxon>
        <taxon>Euarchontoglires</taxon>
        <taxon>Glires</taxon>
        <taxon>Rodentia</taxon>
        <taxon>Myomorpha</taxon>
        <taxon>Muroidea</taxon>
        <taxon>Muridae</taxon>
        <taxon>Murinae</taxon>
        <taxon>Apodemus</taxon>
    </lineage>
</organism>
<dbReference type="InterPro" id="IPR003597">
    <property type="entry name" value="Ig_C1-set"/>
</dbReference>
<dbReference type="PROSITE" id="PS50835">
    <property type="entry name" value="IG_LIKE"/>
    <property type="match status" value="3"/>
</dbReference>
<dbReference type="InterPro" id="IPR013783">
    <property type="entry name" value="Ig-like_fold"/>
</dbReference>
<evidence type="ECO:0000256" key="2">
    <source>
        <dbReference type="SAM" id="Phobius"/>
    </source>
</evidence>
<feature type="domain" description="Ig-like" evidence="3">
    <location>
        <begin position="230"/>
        <end position="326"/>
    </location>
</feature>
<accession>A0ABQ0FF44</accession>